<comment type="caution">
    <text evidence="2">The sequence shown here is derived from an EMBL/GenBank/DDBJ whole genome shotgun (WGS) entry which is preliminary data.</text>
</comment>
<feature type="transmembrane region" description="Helical" evidence="1">
    <location>
        <begin position="45"/>
        <end position="64"/>
    </location>
</feature>
<keyword evidence="1" id="KW-0812">Transmembrane</keyword>
<evidence type="ECO:0000313" key="3">
    <source>
        <dbReference type="Proteomes" id="UP000886865"/>
    </source>
</evidence>
<feature type="transmembrane region" description="Helical" evidence="1">
    <location>
        <begin position="70"/>
        <end position="94"/>
    </location>
</feature>
<reference evidence="2" key="2">
    <citation type="journal article" date="2021" name="PeerJ">
        <title>Extensive microbial diversity within the chicken gut microbiome revealed by metagenomics and culture.</title>
        <authorList>
            <person name="Gilroy R."/>
            <person name="Ravi A."/>
            <person name="Getino M."/>
            <person name="Pursley I."/>
            <person name="Horton D.L."/>
            <person name="Alikhan N.F."/>
            <person name="Baker D."/>
            <person name="Gharbi K."/>
            <person name="Hall N."/>
            <person name="Watson M."/>
            <person name="Adriaenssens E.M."/>
            <person name="Foster-Nyarko E."/>
            <person name="Jarju S."/>
            <person name="Secka A."/>
            <person name="Antonio M."/>
            <person name="Oren A."/>
            <person name="Chaudhuri R.R."/>
            <person name="La Ragione R."/>
            <person name="Hildebrand F."/>
            <person name="Pallen M.J."/>
        </authorList>
    </citation>
    <scope>NUCLEOTIDE SEQUENCE</scope>
    <source>
        <strain evidence="2">CHK152-2871</strain>
    </source>
</reference>
<feature type="transmembrane region" description="Helical" evidence="1">
    <location>
        <begin position="115"/>
        <end position="135"/>
    </location>
</feature>
<feature type="transmembrane region" description="Helical" evidence="1">
    <location>
        <begin position="15"/>
        <end position="33"/>
    </location>
</feature>
<dbReference type="AlphaFoldDB" id="A0A9D1FJ89"/>
<feature type="transmembrane region" description="Helical" evidence="1">
    <location>
        <begin position="155"/>
        <end position="179"/>
    </location>
</feature>
<organism evidence="2 3">
    <name type="scientific">Candidatus Galligastranaerophilus intestinavium</name>
    <dbReference type="NCBI Taxonomy" id="2840836"/>
    <lineage>
        <taxon>Bacteria</taxon>
        <taxon>Candidatus Galligastranaerophilus</taxon>
    </lineage>
</organism>
<feature type="transmembrane region" description="Helical" evidence="1">
    <location>
        <begin position="200"/>
        <end position="223"/>
    </location>
</feature>
<keyword evidence="1" id="KW-1133">Transmembrane helix</keyword>
<dbReference type="EMBL" id="DVJQ01000057">
    <property type="protein sequence ID" value="HIS74717.1"/>
    <property type="molecule type" value="Genomic_DNA"/>
</dbReference>
<gene>
    <name evidence="2" type="ORF">IAA86_06825</name>
</gene>
<evidence type="ECO:0000313" key="2">
    <source>
        <dbReference type="EMBL" id="HIS74717.1"/>
    </source>
</evidence>
<dbReference type="Proteomes" id="UP000886865">
    <property type="component" value="Unassembled WGS sequence"/>
</dbReference>
<evidence type="ECO:0000256" key="1">
    <source>
        <dbReference type="SAM" id="Phobius"/>
    </source>
</evidence>
<keyword evidence="1" id="KW-0472">Membrane</keyword>
<protein>
    <submittedName>
        <fullName evidence="2">Uncharacterized protein</fullName>
    </submittedName>
</protein>
<name>A0A9D1FJ89_9BACT</name>
<proteinExistence type="predicted"/>
<accession>A0A9D1FJ89</accession>
<reference evidence="2" key="1">
    <citation type="submission" date="2020-10" db="EMBL/GenBank/DDBJ databases">
        <authorList>
            <person name="Gilroy R."/>
        </authorList>
    </citation>
    <scope>NUCLEOTIDE SEQUENCE</scope>
    <source>
        <strain evidence="2">CHK152-2871</strain>
    </source>
</reference>
<sequence length="226" mass="25220">MALHKIIHEFFETGSAIQIFFGILLPICAIIGALKAFRAKSFQDFIYLTNSTNYCIVAFLLFIQNTQVHTGAILLLINALIINTGLLSACEILSANKKTNVTFEDFRGICYTNQLYCNLLSIAIFITVSAIPSGIFASRFYINTALAQTGLWSSIITFIFSVVYTILIIAALNFISVFYKKPDNIKKDIYKKRTRLNYSILFVSIVLSLAMLLGSSKIATLLIKIL</sequence>